<dbReference type="PROSITE" id="PS51257">
    <property type="entry name" value="PROKAR_LIPOPROTEIN"/>
    <property type="match status" value="1"/>
</dbReference>
<dbReference type="PANTHER" id="PTHR43881">
    <property type="entry name" value="GAMMA-GLUTAMYLTRANSPEPTIDASE (AFU_ORTHOLOGUE AFUA_4G13580)"/>
    <property type="match status" value="1"/>
</dbReference>
<dbReference type="Gene3D" id="1.10.246.230">
    <property type="match status" value="1"/>
</dbReference>
<evidence type="ECO:0000313" key="1">
    <source>
        <dbReference type="EMBL" id="KKK83800.1"/>
    </source>
</evidence>
<dbReference type="InterPro" id="IPR029055">
    <property type="entry name" value="Ntn_hydrolases_N"/>
</dbReference>
<organism evidence="1">
    <name type="scientific">marine sediment metagenome</name>
    <dbReference type="NCBI Taxonomy" id="412755"/>
    <lineage>
        <taxon>unclassified sequences</taxon>
        <taxon>metagenomes</taxon>
        <taxon>ecological metagenomes</taxon>
    </lineage>
</organism>
<comment type="caution">
    <text evidence="1">The sequence shown here is derived from an EMBL/GenBank/DDBJ whole genome shotgun (WGS) entry which is preliminary data.</text>
</comment>
<sequence>MRLLKAIITMSLALLAISSCTNNTTVSPGWYASGNGGIVAAGKPASAQAGIDILSQGGNAVDGAVAVIFCLAVSDYGSFCIGGEVPFIFYNSENGKVKVFNGMGGAPGDQDAIDWCYQNGIPDQGIRASTVPSAVSTCLTALEMNGTMTLEQIITPTLALLDTGSEPWYENLAKTFRKLIETEKNTEGTREQKIRKARDRFYKGDIADELNDYYIRSGGFLRKSDLEAHRTTVEEPVSFQYRDYSVYKCNTWTQGPVLLQSLRLLEKFDIESMGH</sequence>
<proteinExistence type="predicted"/>
<dbReference type="SUPFAM" id="SSF56235">
    <property type="entry name" value="N-terminal nucleophile aminohydrolases (Ntn hydrolases)"/>
    <property type="match status" value="1"/>
</dbReference>
<name>A0A0F8ZCY1_9ZZZZ</name>
<evidence type="ECO:0008006" key="2">
    <source>
        <dbReference type="Google" id="ProtNLM"/>
    </source>
</evidence>
<dbReference type="PANTHER" id="PTHR43881:SF1">
    <property type="entry name" value="GAMMA-GLUTAMYLTRANSPEPTIDASE (AFU_ORTHOLOGUE AFUA_4G13580)"/>
    <property type="match status" value="1"/>
</dbReference>
<accession>A0A0F8ZCY1</accession>
<dbReference type="PRINTS" id="PR01210">
    <property type="entry name" value="GGTRANSPTASE"/>
</dbReference>
<dbReference type="EMBL" id="LAZR01052060">
    <property type="protein sequence ID" value="KKK83800.1"/>
    <property type="molecule type" value="Genomic_DNA"/>
</dbReference>
<gene>
    <name evidence="1" type="ORF">LCGC14_2789760</name>
</gene>
<dbReference type="InterPro" id="IPR052896">
    <property type="entry name" value="GGT-like_enzyme"/>
</dbReference>
<dbReference type="Pfam" id="PF01019">
    <property type="entry name" value="G_glu_transpept"/>
    <property type="match status" value="1"/>
</dbReference>
<protein>
    <recommendedName>
        <fullName evidence="2">Gamma-glutamyltransferase</fullName>
    </recommendedName>
</protein>
<feature type="non-terminal residue" evidence="1">
    <location>
        <position position="275"/>
    </location>
</feature>
<dbReference type="AlphaFoldDB" id="A0A0F8ZCY1"/>
<reference evidence="1" key="1">
    <citation type="journal article" date="2015" name="Nature">
        <title>Complex archaea that bridge the gap between prokaryotes and eukaryotes.</title>
        <authorList>
            <person name="Spang A."/>
            <person name="Saw J.H."/>
            <person name="Jorgensen S.L."/>
            <person name="Zaremba-Niedzwiedzka K."/>
            <person name="Martijn J."/>
            <person name="Lind A.E."/>
            <person name="van Eijk R."/>
            <person name="Schleper C."/>
            <person name="Guy L."/>
            <person name="Ettema T.J."/>
        </authorList>
    </citation>
    <scope>NUCLEOTIDE SEQUENCE</scope>
</reference>